<dbReference type="Proteomes" id="UP000799754">
    <property type="component" value="Unassembled WGS sequence"/>
</dbReference>
<proteinExistence type="predicted"/>
<dbReference type="EMBL" id="MU006705">
    <property type="protein sequence ID" value="KAF2630998.1"/>
    <property type="molecule type" value="Genomic_DNA"/>
</dbReference>
<protein>
    <submittedName>
        <fullName evidence="1">Uncharacterized protein</fullName>
    </submittedName>
</protein>
<keyword evidence="2" id="KW-1185">Reference proteome</keyword>
<organism evidence="1 2">
    <name type="scientific">Macroventuria anomochaeta</name>
    <dbReference type="NCBI Taxonomy" id="301207"/>
    <lineage>
        <taxon>Eukaryota</taxon>
        <taxon>Fungi</taxon>
        <taxon>Dikarya</taxon>
        <taxon>Ascomycota</taxon>
        <taxon>Pezizomycotina</taxon>
        <taxon>Dothideomycetes</taxon>
        <taxon>Pleosporomycetidae</taxon>
        <taxon>Pleosporales</taxon>
        <taxon>Pleosporineae</taxon>
        <taxon>Didymellaceae</taxon>
        <taxon>Macroventuria</taxon>
    </lineage>
</organism>
<reference evidence="1" key="1">
    <citation type="journal article" date="2020" name="Stud. Mycol.">
        <title>101 Dothideomycetes genomes: a test case for predicting lifestyles and emergence of pathogens.</title>
        <authorList>
            <person name="Haridas S."/>
            <person name="Albert R."/>
            <person name="Binder M."/>
            <person name="Bloem J."/>
            <person name="Labutti K."/>
            <person name="Salamov A."/>
            <person name="Andreopoulos B."/>
            <person name="Baker S."/>
            <person name="Barry K."/>
            <person name="Bills G."/>
            <person name="Bluhm B."/>
            <person name="Cannon C."/>
            <person name="Castanera R."/>
            <person name="Culley D."/>
            <person name="Daum C."/>
            <person name="Ezra D."/>
            <person name="Gonzalez J."/>
            <person name="Henrissat B."/>
            <person name="Kuo A."/>
            <person name="Liang C."/>
            <person name="Lipzen A."/>
            <person name="Lutzoni F."/>
            <person name="Magnuson J."/>
            <person name="Mondo S."/>
            <person name="Nolan M."/>
            <person name="Ohm R."/>
            <person name="Pangilinan J."/>
            <person name="Park H.-J."/>
            <person name="Ramirez L."/>
            <person name="Alfaro M."/>
            <person name="Sun H."/>
            <person name="Tritt A."/>
            <person name="Yoshinaga Y."/>
            <person name="Zwiers L.-H."/>
            <person name="Turgeon B."/>
            <person name="Goodwin S."/>
            <person name="Spatafora J."/>
            <person name="Crous P."/>
            <person name="Grigoriev I."/>
        </authorList>
    </citation>
    <scope>NUCLEOTIDE SEQUENCE</scope>
    <source>
        <strain evidence="1">CBS 525.71</strain>
    </source>
</reference>
<comment type="caution">
    <text evidence="1">The sequence shown here is derived from an EMBL/GenBank/DDBJ whole genome shotgun (WGS) entry which is preliminary data.</text>
</comment>
<gene>
    <name evidence="1" type="ORF">BU25DRAFT_418649</name>
</gene>
<name>A0ACB6SCD0_9PLEO</name>
<evidence type="ECO:0000313" key="1">
    <source>
        <dbReference type="EMBL" id="KAF2630998.1"/>
    </source>
</evidence>
<accession>A0ACB6SCD0</accession>
<evidence type="ECO:0000313" key="2">
    <source>
        <dbReference type="Proteomes" id="UP000799754"/>
    </source>
</evidence>
<sequence length="345" mass="40097">MSGMQTLLNVTTLSRSPFYWTGNEDTGLHNFTSLELIEMLEPSKDTLEELYLEIVYYWTDFEEEGRLTTMFQFTALKVLHTIPEMWGCLMDEEHDYQHDLSWMTSCLHTSFPRRSGMEPNTPSLVQKILTGFERTFPIGLQKMSRQKRTMTLSYGNWSPTLKAYCYNNLKLKGLPLAEFVIRILRKPKLAKNIKRLEVKDWDTLSSLGPDNFERRESPENYDHSGMSVMDDKVTGFDDQRTRNRVSEPTEEEYILCAKAARPAGIIKDKSSHEAKSFIIRKSDQCCQPISQYDRKFCQLLQAGMEDAYAVLLLALSPNDHLGRIEYDPNHTLGWPRSFHGYRTVW</sequence>